<proteinExistence type="predicted"/>
<reference evidence="1 2" key="1">
    <citation type="journal article" date="2020" name="Cell">
        <title>Large-Scale Comparative Analyses of Tick Genomes Elucidate Their Genetic Diversity and Vector Capacities.</title>
        <authorList>
            <consortium name="Tick Genome and Microbiome Consortium (TIGMIC)"/>
            <person name="Jia N."/>
            <person name="Wang J."/>
            <person name="Shi W."/>
            <person name="Du L."/>
            <person name="Sun Y."/>
            <person name="Zhan W."/>
            <person name="Jiang J.F."/>
            <person name="Wang Q."/>
            <person name="Zhang B."/>
            <person name="Ji P."/>
            <person name="Bell-Sakyi L."/>
            <person name="Cui X.M."/>
            <person name="Yuan T.T."/>
            <person name="Jiang B.G."/>
            <person name="Yang W.F."/>
            <person name="Lam T.T."/>
            <person name="Chang Q.C."/>
            <person name="Ding S.J."/>
            <person name="Wang X.J."/>
            <person name="Zhu J.G."/>
            <person name="Ruan X.D."/>
            <person name="Zhao L."/>
            <person name="Wei J.T."/>
            <person name="Ye R.Z."/>
            <person name="Que T.C."/>
            <person name="Du C.H."/>
            <person name="Zhou Y.H."/>
            <person name="Cheng J.X."/>
            <person name="Dai P.F."/>
            <person name="Guo W.B."/>
            <person name="Han X.H."/>
            <person name="Huang E.J."/>
            <person name="Li L.F."/>
            <person name="Wei W."/>
            <person name="Gao Y.C."/>
            <person name="Liu J.Z."/>
            <person name="Shao H.Z."/>
            <person name="Wang X."/>
            <person name="Wang C.C."/>
            <person name="Yang T.C."/>
            <person name="Huo Q.B."/>
            <person name="Li W."/>
            <person name="Chen H.Y."/>
            <person name="Chen S.E."/>
            <person name="Zhou L.G."/>
            <person name="Ni X.B."/>
            <person name="Tian J.H."/>
            <person name="Sheng Y."/>
            <person name="Liu T."/>
            <person name="Pan Y.S."/>
            <person name="Xia L.Y."/>
            <person name="Li J."/>
            <person name="Zhao F."/>
            <person name="Cao W.C."/>
        </authorList>
    </citation>
    <scope>NUCLEOTIDE SEQUENCE [LARGE SCALE GENOMIC DNA]</scope>
    <source>
        <strain evidence="1">Iper-2018</strain>
    </source>
</reference>
<dbReference type="EMBL" id="JABSTQ010010672">
    <property type="protein sequence ID" value="KAG0419030.1"/>
    <property type="molecule type" value="Genomic_DNA"/>
</dbReference>
<name>A0AC60PFT8_IXOPE</name>
<protein>
    <submittedName>
        <fullName evidence="1">Uncharacterized protein</fullName>
    </submittedName>
</protein>
<dbReference type="Proteomes" id="UP000805193">
    <property type="component" value="Unassembled WGS sequence"/>
</dbReference>
<keyword evidence="2" id="KW-1185">Reference proteome</keyword>
<organism evidence="1 2">
    <name type="scientific">Ixodes persulcatus</name>
    <name type="common">Taiga tick</name>
    <dbReference type="NCBI Taxonomy" id="34615"/>
    <lineage>
        <taxon>Eukaryota</taxon>
        <taxon>Metazoa</taxon>
        <taxon>Ecdysozoa</taxon>
        <taxon>Arthropoda</taxon>
        <taxon>Chelicerata</taxon>
        <taxon>Arachnida</taxon>
        <taxon>Acari</taxon>
        <taxon>Parasitiformes</taxon>
        <taxon>Ixodida</taxon>
        <taxon>Ixodoidea</taxon>
        <taxon>Ixodidae</taxon>
        <taxon>Ixodinae</taxon>
        <taxon>Ixodes</taxon>
    </lineage>
</organism>
<accession>A0AC60PFT8</accession>
<evidence type="ECO:0000313" key="1">
    <source>
        <dbReference type="EMBL" id="KAG0419030.1"/>
    </source>
</evidence>
<gene>
    <name evidence="1" type="ORF">HPB47_004418</name>
</gene>
<comment type="caution">
    <text evidence="1">The sequence shown here is derived from an EMBL/GenBank/DDBJ whole genome shotgun (WGS) entry which is preliminary data.</text>
</comment>
<sequence length="337" mass="37934">MAADASFVDFVDFVLRTDEHLNEDQGGGQPALRVARRRFRDRLNPMELFSDREFLARYRFSKATVASLLEMLPLEASASNRGLPVPPMLQLLIALRFYGAGTFQVVTGDLVNVSQPTVCRVVRRVSRLIANTLFRRIVKFPDSAAEFDDVTLEFYQMKKFPGVTGCIDCTHVRIKGPGGPNGEVYRNRKGYFSINAQSNLRQQSCTGPLRAAPSARPAARGCRLWLHAISNDTPEQPTHIRTRNSVERAFGVWKRRFPCLDMRLQHKPERSTIIITACAALHNLACQRNDPCPPARPIPPIPLPRHRRRRHVLPVILPKDSANGPPIRAELIARAFS</sequence>
<evidence type="ECO:0000313" key="2">
    <source>
        <dbReference type="Proteomes" id="UP000805193"/>
    </source>
</evidence>